<protein>
    <submittedName>
        <fullName evidence="4">5-formyltetrahydrofolate cyclo-ligase</fullName>
    </submittedName>
</protein>
<dbReference type="InterPro" id="IPR024185">
    <property type="entry name" value="FTHF_cligase-like_sf"/>
</dbReference>
<dbReference type="InterPro" id="IPR037171">
    <property type="entry name" value="NagB/RpiA_transferase-like"/>
</dbReference>
<name>A0A2D6LNW8_9ARCH</name>
<dbReference type="Gene3D" id="3.40.50.10420">
    <property type="entry name" value="NagB/RpiA/CoA transferase-like"/>
    <property type="match status" value="1"/>
</dbReference>
<dbReference type="PANTHER" id="PTHR23407">
    <property type="entry name" value="ATPASE INHIBITOR/5-FORMYLTETRAHYDROFOLATE CYCLO-LIGASE"/>
    <property type="match status" value="1"/>
</dbReference>
<evidence type="ECO:0000256" key="2">
    <source>
        <dbReference type="ARBA" id="ARBA00022741"/>
    </source>
</evidence>
<keyword evidence="2" id="KW-0547">Nucleotide-binding</keyword>
<evidence type="ECO:0000313" key="5">
    <source>
        <dbReference type="Proteomes" id="UP000226712"/>
    </source>
</evidence>
<comment type="similarity">
    <text evidence="1">Belongs to the 5-formyltetrahydrofolate cyclo-ligase family.</text>
</comment>
<keyword evidence="4" id="KW-0436">Ligase</keyword>
<dbReference type="NCBIfam" id="TIGR02727">
    <property type="entry name" value="MTHFS_bact"/>
    <property type="match status" value="1"/>
</dbReference>
<keyword evidence="3" id="KW-0067">ATP-binding</keyword>
<sequence length="186" mass="21741">MDKAVLRKQIFEKRKSVSKDEVLEKSKKIFENLFSLEEINQAQNIAVYISFNNEVETKLIIEKLWKLGKNVFIPVMKEEHLHFAKINSFEGLAENKRGILEPKEELFISPNEIELFIVPGLAFDKEGNRLGWGKGFYDHFFNFNKIDAKKIGLAFDFQIVIQIPHKSHDVKMDFVVTEKNVYYGNK</sequence>
<dbReference type="PANTHER" id="PTHR23407:SF1">
    <property type="entry name" value="5-FORMYLTETRAHYDROFOLATE CYCLO-LIGASE"/>
    <property type="match status" value="1"/>
</dbReference>
<dbReference type="Proteomes" id="UP000226712">
    <property type="component" value="Unassembled WGS sequence"/>
</dbReference>
<dbReference type="EMBL" id="NZBD01000001">
    <property type="protein sequence ID" value="MAG17877.1"/>
    <property type="molecule type" value="Genomic_DNA"/>
</dbReference>
<evidence type="ECO:0000256" key="3">
    <source>
        <dbReference type="ARBA" id="ARBA00022840"/>
    </source>
</evidence>
<accession>A0A2D6LNW8</accession>
<dbReference type="SUPFAM" id="SSF100950">
    <property type="entry name" value="NagB/RpiA/CoA transferase-like"/>
    <property type="match status" value="1"/>
</dbReference>
<evidence type="ECO:0000256" key="1">
    <source>
        <dbReference type="ARBA" id="ARBA00010638"/>
    </source>
</evidence>
<gene>
    <name evidence="4" type="ORF">CL944_00175</name>
</gene>
<reference evidence="5" key="1">
    <citation type="submission" date="2017-09" db="EMBL/GenBank/DDBJ databases">
        <title>The Reconstruction of 2,631 Draft Metagenome-Assembled Genomes from the Global Oceans.</title>
        <authorList>
            <person name="Tully B.J."/>
            <person name="Graham E.D."/>
            <person name="Heidelberg J.F."/>
        </authorList>
    </citation>
    <scope>NUCLEOTIDE SEQUENCE [LARGE SCALE GENOMIC DNA]</scope>
</reference>
<organism evidence="4 5">
    <name type="scientific">Candidatus Iainarchaeum sp</name>
    <dbReference type="NCBI Taxonomy" id="3101447"/>
    <lineage>
        <taxon>Archaea</taxon>
        <taxon>Candidatus Iainarchaeota</taxon>
        <taxon>Candidatus Iainarchaeia</taxon>
        <taxon>Candidatus Iainarchaeales</taxon>
        <taxon>Candidatus Iainarchaeaceae</taxon>
        <taxon>Candidatus Iainarchaeum</taxon>
    </lineage>
</organism>
<dbReference type="GO" id="GO:0035999">
    <property type="term" value="P:tetrahydrofolate interconversion"/>
    <property type="evidence" value="ECO:0007669"/>
    <property type="project" value="TreeGrafter"/>
</dbReference>
<proteinExistence type="inferred from homology"/>
<dbReference type="GO" id="GO:0009396">
    <property type="term" value="P:folic acid-containing compound biosynthetic process"/>
    <property type="evidence" value="ECO:0007669"/>
    <property type="project" value="TreeGrafter"/>
</dbReference>
<dbReference type="InterPro" id="IPR002698">
    <property type="entry name" value="FTHF_cligase"/>
</dbReference>
<dbReference type="Pfam" id="PF01812">
    <property type="entry name" value="5-FTHF_cyc-lig"/>
    <property type="match status" value="1"/>
</dbReference>
<dbReference type="GO" id="GO:0030272">
    <property type="term" value="F:5-formyltetrahydrofolate cyclo-ligase activity"/>
    <property type="evidence" value="ECO:0007669"/>
    <property type="project" value="TreeGrafter"/>
</dbReference>
<dbReference type="PIRSF" id="PIRSF006806">
    <property type="entry name" value="FTHF_cligase"/>
    <property type="match status" value="1"/>
</dbReference>
<dbReference type="GO" id="GO:0005524">
    <property type="term" value="F:ATP binding"/>
    <property type="evidence" value="ECO:0007669"/>
    <property type="project" value="UniProtKB-KW"/>
</dbReference>
<evidence type="ECO:0000313" key="4">
    <source>
        <dbReference type="EMBL" id="MAG17877.1"/>
    </source>
</evidence>
<dbReference type="AlphaFoldDB" id="A0A2D6LNW8"/>
<comment type="caution">
    <text evidence="4">The sequence shown here is derived from an EMBL/GenBank/DDBJ whole genome shotgun (WGS) entry which is preliminary data.</text>
</comment>